<feature type="transmembrane region" description="Helical" evidence="6">
    <location>
        <begin position="135"/>
        <end position="155"/>
    </location>
</feature>
<dbReference type="InterPro" id="IPR018385">
    <property type="entry name" value="C4_dicarb_anaerob_car-like"/>
</dbReference>
<dbReference type="HOGENOM" id="CLU_035307_0_1_6"/>
<protein>
    <recommendedName>
        <fullName evidence="9">C4-dicarboxylate anaerobic carrier</fullName>
    </recommendedName>
</protein>
<organism evidence="7 8">
    <name type="scientific">Escherichia coli O6:H1 (strain CFT073 / ATCC 700928 / UPEC)</name>
    <dbReference type="NCBI Taxonomy" id="199310"/>
    <lineage>
        <taxon>Bacteria</taxon>
        <taxon>Pseudomonadati</taxon>
        <taxon>Pseudomonadota</taxon>
        <taxon>Gammaproteobacteria</taxon>
        <taxon>Enterobacterales</taxon>
        <taxon>Enterobacteriaceae</taxon>
        <taxon>Escherichia</taxon>
    </lineage>
</organism>
<feature type="transmembrane region" description="Helical" evidence="6">
    <location>
        <begin position="388"/>
        <end position="411"/>
    </location>
</feature>
<evidence type="ECO:0000256" key="3">
    <source>
        <dbReference type="ARBA" id="ARBA00022692"/>
    </source>
</evidence>
<feature type="transmembrane region" description="Helical" evidence="6">
    <location>
        <begin position="432"/>
        <end position="454"/>
    </location>
</feature>
<evidence type="ECO:0000256" key="6">
    <source>
        <dbReference type="SAM" id="Phobius"/>
    </source>
</evidence>
<keyword evidence="5 6" id="KW-0472">Membrane</keyword>
<dbReference type="GO" id="GO:0005886">
    <property type="term" value="C:plasma membrane"/>
    <property type="evidence" value="ECO:0007669"/>
    <property type="project" value="UniProtKB-SubCell"/>
</dbReference>
<dbReference type="AlphaFoldDB" id="A0A0H2VGE4"/>
<feature type="transmembrane region" description="Helical" evidence="6">
    <location>
        <begin position="334"/>
        <end position="354"/>
    </location>
</feature>
<evidence type="ECO:0000313" key="7">
    <source>
        <dbReference type="EMBL" id="AAN83769.1"/>
    </source>
</evidence>
<evidence type="ECO:0008006" key="9">
    <source>
        <dbReference type="Google" id="ProtNLM"/>
    </source>
</evidence>
<reference evidence="7 8" key="1">
    <citation type="journal article" date="2002" name="Proc. Natl. Acad. Sci. U.S.A.">
        <title>Extensive mosaic structure revealed by the complete genome sequence of uropathogenic Escherichia coli.</title>
        <authorList>
            <person name="Welch R.A."/>
            <person name="Burland V."/>
            <person name="Plunkett G.III."/>
            <person name="Redford P."/>
            <person name="Roesch P."/>
            <person name="Rasko D."/>
            <person name="Buckles E.L."/>
            <person name="Liou S.R."/>
            <person name="Boutin A."/>
            <person name="Hackett J."/>
            <person name="Stroud D."/>
            <person name="Mayhew G.F."/>
            <person name="Rose D.J."/>
            <person name="Zhou S."/>
            <person name="Schwartz D.C."/>
            <person name="Perna N.T."/>
            <person name="Mobley H.L."/>
            <person name="Donnenberg M.S."/>
            <person name="Blattner F.R."/>
        </authorList>
    </citation>
    <scope>NUCLEOTIDE SEQUENCE [LARGE SCALE GENOMIC DNA]</scope>
    <source>
        <strain evidence="8">CFT073 / ATCC 700928 / UPEC</strain>
    </source>
</reference>
<dbReference type="KEGG" id="ecc:c5347"/>
<evidence type="ECO:0000256" key="4">
    <source>
        <dbReference type="ARBA" id="ARBA00022989"/>
    </source>
</evidence>
<feature type="transmembrane region" description="Helical" evidence="6">
    <location>
        <begin position="21"/>
        <end position="42"/>
    </location>
</feature>
<dbReference type="STRING" id="199310.c5347"/>
<sequence>MRRRVAYARDYGDHIMGKFKFPTAYTILFVLIALVAAMTWIVPAGKYQMVTNAALGKEVPVAGTYAPVEAQPQGITAVLLAPIDGLYNHQTYTAGAIDVALFVLIIGGFLGVVNKTGAIDAGIERVTTRLNGREEWMIPILMALFAAGGTIYGMAEESLPFYTLLVPVMMAARFDPLVAAATVLLGSGIGTLGSTINPFATVIAANAAGIPFTQGILLRVILLLVGYVICVYWVMRYARKVRNSPESSIVADKMAENQAHFLGNRSETMLEFTPTRKAILILFAASFAFMIYGVAVLGWWMAEISAVFLAAAVIVGVIARMGEETFTSTFIDGARDLLGVALIIGIARGIVVVMDNGMITHTILHSAENLVSGLSTTVFINVTYWLEVLLSFLVPSSSGLAVLTMPIMAPLADFAHVQRDLVVTAYQSASGVVNLITPTSAVVMGGLAIARVPWVRYLRWVAPLLLILTMLNMIVLSIAAMI</sequence>
<dbReference type="eggNOG" id="COG1288">
    <property type="taxonomic scope" value="Bacteria"/>
</dbReference>
<gene>
    <name evidence="7" type="ordered locus">c5347</name>
</gene>
<proteinExistence type="predicted"/>
<keyword evidence="2" id="KW-1003">Cell membrane</keyword>
<evidence type="ECO:0000313" key="8">
    <source>
        <dbReference type="Proteomes" id="UP000001410"/>
    </source>
</evidence>
<dbReference type="PANTHER" id="PTHR43652">
    <property type="entry name" value="BASIC AMINO ACID ANTIPORTER YFCC-RELATED"/>
    <property type="match status" value="1"/>
</dbReference>
<dbReference type="Proteomes" id="UP000001410">
    <property type="component" value="Chromosome"/>
</dbReference>
<keyword evidence="4 6" id="KW-1133">Transmembrane helix</keyword>
<feature type="transmembrane region" description="Helical" evidence="6">
    <location>
        <begin position="306"/>
        <end position="322"/>
    </location>
</feature>
<keyword evidence="3 6" id="KW-0812">Transmembrane</keyword>
<dbReference type="Pfam" id="PF03606">
    <property type="entry name" value="DcuC"/>
    <property type="match status" value="1"/>
</dbReference>
<evidence type="ECO:0000256" key="2">
    <source>
        <dbReference type="ARBA" id="ARBA00022475"/>
    </source>
</evidence>
<dbReference type="EMBL" id="AE014075">
    <property type="protein sequence ID" value="AAN83769.1"/>
    <property type="molecule type" value="Genomic_DNA"/>
</dbReference>
<dbReference type="InterPro" id="IPR051679">
    <property type="entry name" value="DASS-Related_Transporters"/>
</dbReference>
<evidence type="ECO:0000256" key="5">
    <source>
        <dbReference type="ARBA" id="ARBA00023136"/>
    </source>
</evidence>
<feature type="transmembrane region" description="Helical" evidence="6">
    <location>
        <begin position="92"/>
        <end position="114"/>
    </location>
</feature>
<accession>A0A0H2VGE4</accession>
<keyword evidence="8" id="KW-1185">Reference proteome</keyword>
<evidence type="ECO:0000256" key="1">
    <source>
        <dbReference type="ARBA" id="ARBA00004651"/>
    </source>
</evidence>
<feature type="transmembrane region" description="Helical" evidence="6">
    <location>
        <begin position="216"/>
        <end position="235"/>
    </location>
</feature>
<name>A0A0H2VGE4_ECOL6</name>
<feature type="transmembrane region" description="Helical" evidence="6">
    <location>
        <begin position="460"/>
        <end position="481"/>
    </location>
</feature>
<comment type="subcellular location">
    <subcellularLocation>
        <location evidence="1">Cell membrane</location>
        <topology evidence="1">Multi-pass membrane protein</topology>
    </subcellularLocation>
</comment>
<feature type="transmembrane region" description="Helical" evidence="6">
    <location>
        <begin position="278"/>
        <end position="300"/>
    </location>
</feature>
<feature type="transmembrane region" description="Helical" evidence="6">
    <location>
        <begin position="161"/>
        <end position="185"/>
    </location>
</feature>
<dbReference type="PANTHER" id="PTHR43652:SF6">
    <property type="entry name" value="ARGININE REPRESSOR"/>
    <property type="match status" value="1"/>
</dbReference>